<organism evidence="1 2">
    <name type="scientific">Halalkaliarchaeum desulfuricum</name>
    <dbReference type="NCBI Taxonomy" id="2055893"/>
    <lineage>
        <taxon>Archaea</taxon>
        <taxon>Methanobacteriati</taxon>
        <taxon>Methanobacteriota</taxon>
        <taxon>Stenosarchaea group</taxon>
        <taxon>Halobacteria</taxon>
        <taxon>Halobacteriales</taxon>
        <taxon>Haloferacaceae</taxon>
        <taxon>Halalkaliarchaeum</taxon>
    </lineage>
</organism>
<gene>
    <name evidence="1" type="ORF">AArcSl_1382</name>
</gene>
<dbReference type="OrthoDB" id="205286at2157"/>
<evidence type="ECO:0000313" key="1">
    <source>
        <dbReference type="EMBL" id="AUX09013.1"/>
    </source>
</evidence>
<dbReference type="EMBL" id="CP025066">
    <property type="protein sequence ID" value="AUX09013.1"/>
    <property type="molecule type" value="Genomic_DNA"/>
</dbReference>
<dbReference type="RefSeq" id="WP_119816898.1">
    <property type="nucleotide sequence ID" value="NZ_CP025066.1"/>
</dbReference>
<dbReference type="AlphaFoldDB" id="A0A343TIU1"/>
<sequence length="209" mass="22031">MDTGAIPGDTSLGRLLVAVALVVVLAGCAGGSYSYAAEPASIDGDVLSDAGYEHAEPEANEIDEQFEIGGEGVEIELRSWVAGYERSAGDGLLLVVSTPDATVAGQSVNPLARLSGSELITRALEASGEGDGEVRDVEEVAVEERTILGQETTVRSYEGVLETDEGDVPIAFHLATLEHDEDVIVLLGVHPQQFDERETQLGLMEAVEH</sequence>
<protein>
    <submittedName>
        <fullName evidence="1">Uncharacterized protein</fullName>
    </submittedName>
</protein>
<evidence type="ECO:0000313" key="2">
    <source>
        <dbReference type="Proteomes" id="UP000263012"/>
    </source>
</evidence>
<dbReference type="InterPro" id="IPR045396">
    <property type="entry name" value="DUF6517"/>
</dbReference>
<dbReference type="GeneID" id="37877731"/>
<reference evidence="2" key="1">
    <citation type="submission" date="2017-11" db="EMBL/GenBank/DDBJ databases">
        <title>Phenotypic and genomic properties of facultatively anaerobic sulfur-reducing natronoarchaea from hypersaline soda lakes.</title>
        <authorList>
            <person name="Sorokin D.Y."/>
            <person name="Kublanov I.V."/>
            <person name="Roman P."/>
            <person name="Sinninghe Damste J.S."/>
            <person name="Golyshin P.N."/>
            <person name="Rojo D."/>
            <person name="Ciordia S."/>
            <person name="Mena M.D.C."/>
            <person name="Ferrer M."/>
            <person name="Messina E."/>
            <person name="Smedile F."/>
            <person name="La Spada G."/>
            <person name="La Cono V."/>
            <person name="Yakimov M.M."/>
        </authorList>
    </citation>
    <scope>NUCLEOTIDE SEQUENCE [LARGE SCALE GENOMIC DNA]</scope>
    <source>
        <strain evidence="2">AArc-Sl</strain>
    </source>
</reference>
<name>A0A343TIU1_9EURY</name>
<proteinExistence type="predicted"/>
<dbReference type="Pfam" id="PF20127">
    <property type="entry name" value="DUF6517"/>
    <property type="match status" value="1"/>
</dbReference>
<dbReference type="Proteomes" id="UP000263012">
    <property type="component" value="Chromosome"/>
</dbReference>
<dbReference type="KEGG" id="hdf:AArcSl_1382"/>
<keyword evidence="2" id="KW-1185">Reference proteome</keyword>
<accession>A0A343TIU1</accession>